<feature type="transmembrane region" description="Helical" evidence="1">
    <location>
        <begin position="34"/>
        <end position="55"/>
    </location>
</feature>
<dbReference type="GeneID" id="4818339"/>
<keyword evidence="1" id="KW-0472">Membrane</keyword>
<keyword evidence="1" id="KW-1133">Transmembrane helix</keyword>
<evidence type="ECO:0000313" key="3">
    <source>
        <dbReference type="Proteomes" id="UP000001793"/>
    </source>
</evidence>
<accession>A1YZZ3</accession>
<proteinExistence type="predicted"/>
<protein>
    <submittedName>
        <fullName evidence="2">Membrane protein</fullName>
    </submittedName>
</protein>
<keyword evidence="1" id="KW-0812">Transmembrane</keyword>
<dbReference type="EMBL" id="EF153632">
    <property type="protein sequence ID" value="ABL96820.1"/>
    <property type="molecule type" value="Genomic_DNA"/>
</dbReference>
<name>A1YZZ3_9CAUD</name>
<gene>
    <name evidence="2" type="ORF">BcepF1.089</name>
</gene>
<organism evidence="2 3">
    <name type="scientific">Burkholderia phage BcepF1</name>
    <dbReference type="NCBI Taxonomy" id="2886897"/>
    <lineage>
        <taxon>Viruses</taxon>
        <taxon>Duplodnaviria</taxon>
        <taxon>Heunggongvirae</taxon>
        <taxon>Uroviricota</taxon>
        <taxon>Caudoviricetes</taxon>
        <taxon>Lindbergviridae</taxon>
        <taxon>Bcepfunavirus</taxon>
        <taxon>Bcepfunavirus bcepF1</taxon>
    </lineage>
</organism>
<dbReference type="KEGG" id="vg:4818339"/>
<reference evidence="2 3" key="1">
    <citation type="submission" date="2006-12" db="EMBL/GenBank/DDBJ databases">
        <title>Genomic analysis of Burkholderia ambifaria phage BcepF1, a member of the Bcep781- like phage supergroup.</title>
        <authorList>
            <person name="Summer E.J."/>
            <person name="Robinson S."/>
            <person name="Haines C."/>
            <person name="Adams B."/>
            <person name="Daggett M."/>
            <person name="Landua J."/>
            <person name="Swanson S."/>
            <person name="Vorndam W."/>
            <person name="Morrison W."/>
            <person name="Nail K."/>
            <person name="Gonzalez C."/>
            <person name="Young R."/>
        </authorList>
    </citation>
    <scope>NUCLEOTIDE SEQUENCE [LARGE SCALE GENOMIC DNA]</scope>
</reference>
<keyword evidence="3" id="KW-1185">Reference proteome</keyword>
<evidence type="ECO:0000256" key="1">
    <source>
        <dbReference type="SAM" id="Phobius"/>
    </source>
</evidence>
<evidence type="ECO:0000313" key="2">
    <source>
        <dbReference type="EMBL" id="ABL96820.1"/>
    </source>
</evidence>
<dbReference type="RefSeq" id="YP_001039773.1">
    <property type="nucleotide sequence ID" value="NC_009015.1"/>
</dbReference>
<sequence length="81" mass="9259">MTALTLNQCRFSLWGNYSLQCFPKMVAPLTYHGFNLGGFMEIISDLLMIFCWVVVGHFLRPSTGEIDDIRRGLQEIFGKRG</sequence>
<dbReference type="Proteomes" id="UP000001793">
    <property type="component" value="Segment"/>
</dbReference>